<gene>
    <name evidence="1" type="ORF">AVEN_206049_1</name>
</gene>
<organism evidence="1 2">
    <name type="scientific">Araneus ventricosus</name>
    <name type="common">Orbweaver spider</name>
    <name type="synonym">Epeira ventricosa</name>
    <dbReference type="NCBI Taxonomy" id="182803"/>
    <lineage>
        <taxon>Eukaryota</taxon>
        <taxon>Metazoa</taxon>
        <taxon>Ecdysozoa</taxon>
        <taxon>Arthropoda</taxon>
        <taxon>Chelicerata</taxon>
        <taxon>Arachnida</taxon>
        <taxon>Araneae</taxon>
        <taxon>Araneomorphae</taxon>
        <taxon>Entelegynae</taxon>
        <taxon>Araneoidea</taxon>
        <taxon>Araneidae</taxon>
        <taxon>Araneus</taxon>
    </lineage>
</organism>
<keyword evidence="2" id="KW-1185">Reference proteome</keyword>
<accession>A0A4Y2KCN7</accession>
<proteinExistence type="predicted"/>
<sequence>MEILTSPVYGGLTGPRPSLKENLDGIRSPLKDSLWLYQDSMNFRKKDYLLISIDIPKIDGGNSTLLLCSLTKKDSHYISNIANLFFKGIYRQEEREHFPSVCFQCSRIQ</sequence>
<dbReference type="AlphaFoldDB" id="A0A4Y2KCN7"/>
<reference evidence="1 2" key="1">
    <citation type="journal article" date="2019" name="Sci. Rep.">
        <title>Orb-weaving spider Araneus ventricosus genome elucidates the spidroin gene catalogue.</title>
        <authorList>
            <person name="Kono N."/>
            <person name="Nakamura H."/>
            <person name="Ohtoshi R."/>
            <person name="Moran D.A.P."/>
            <person name="Shinohara A."/>
            <person name="Yoshida Y."/>
            <person name="Fujiwara M."/>
            <person name="Mori M."/>
            <person name="Tomita M."/>
            <person name="Arakawa K."/>
        </authorList>
    </citation>
    <scope>NUCLEOTIDE SEQUENCE [LARGE SCALE GENOMIC DNA]</scope>
</reference>
<evidence type="ECO:0000313" key="1">
    <source>
        <dbReference type="EMBL" id="GBN00181.1"/>
    </source>
</evidence>
<dbReference type="Proteomes" id="UP000499080">
    <property type="component" value="Unassembled WGS sequence"/>
</dbReference>
<protein>
    <submittedName>
        <fullName evidence="1">Uncharacterized protein</fullName>
    </submittedName>
</protein>
<name>A0A4Y2KCN7_ARAVE</name>
<evidence type="ECO:0000313" key="2">
    <source>
        <dbReference type="Proteomes" id="UP000499080"/>
    </source>
</evidence>
<comment type="caution">
    <text evidence="1">The sequence shown here is derived from an EMBL/GenBank/DDBJ whole genome shotgun (WGS) entry which is preliminary data.</text>
</comment>
<dbReference type="EMBL" id="BGPR01004489">
    <property type="protein sequence ID" value="GBN00181.1"/>
    <property type="molecule type" value="Genomic_DNA"/>
</dbReference>